<feature type="compositionally biased region" description="Basic and acidic residues" evidence="2">
    <location>
        <begin position="282"/>
        <end position="317"/>
    </location>
</feature>
<evidence type="ECO:0000313" key="3">
    <source>
        <dbReference type="Proteomes" id="UP000695022"/>
    </source>
</evidence>
<feature type="region of interest" description="Disordered" evidence="2">
    <location>
        <begin position="493"/>
        <end position="518"/>
    </location>
</feature>
<evidence type="ECO:0000313" key="4">
    <source>
        <dbReference type="RefSeq" id="XP_014662362.1"/>
    </source>
</evidence>
<name>A0ABM1DQZ1_PRICU</name>
<keyword evidence="1" id="KW-0175">Coiled coil</keyword>
<sequence>MSRKSGKDQELDLSLTGSSISLVSDFGGRGSSTSSSCSNVTPLQRPSSNPMRSGRIGSRVLVQKSKSQPHVNIPLVEIDRRRRSTGVTNKCSPKKLSPRNRTGSVSKIRKASPERNLTSKPTKPYKPTVIPLKSTAGPRRGNKVSHNLHADLIGLAEGGVIKDDVSCGSSIAHQGNCWDSSRSITVSPPANGSPSTRDFNDDSLSDVANGFWTTWDDLNSKLDALADTLSSEDNVRNASGNPLELVDNVSAGGALLKHVTQCDDGLYSDGVLAMKSSSPNRQHGDKITDDAIKQSHENLRNLLTRKREAKEKEREEEQANNQNRLEQNKEKSQRMAHETKKKQSVTMKEYQRKKQMEEAEEAKRKAEEELDFLVQSGKVSRLASGKSQENPQKGRVPPNRVESGDCIASSEGARTHKSRPVSQQDAYTRSGLVPGHASYEVMNRDSRNITAENVGDFTTGSDRGTSTIRRDHITAEVDQDVAAKRSDHITAKDGHHITGMDGDVTTPKNTRDITGGSGSVTATDRYDVTATDRDNVTATDRYDVTAADHDNVTATNRDDVTAADRDDVTAMDRDDVIAMDHDDVIATDRDDVIATDRDDVTAAKTRDCTEIGGGGVAAEASKFDDILATLRELEKEADLGELSRINGAMEKSEHRVPLEDSYAGKSGASTPSVNKLLTEDKLRNIMHFLDEVERTDDETISQLNQNDGADGEGLESAAIAASEVTHTVLQQKLQLQDKQRSVQALHKALQQQRELTVRHAKDADREMKQRLHLQKEEYEAAIRRHLGFIDQLIGDKKMLAEKCEQVVKELKSVEKKYIDKIRQMQESHMLELQKVKEMHAAAEKLRREKWITEKTKKIKEMTVRGLEPEIQRLIARHKAEVKRLDAVHAAELLAAEEKASQRFVQQVEELREQCAREKEAACAHEREFARQRYEKQVEQEEEAYQQQRRHLYAEVQAEKDRQAEQALRQQEEIEKLQRGIEESSRYVIDRLKEEFDKDKMEWSVKHNAEVAQLRERLAVEKEAWQENHAKKQELLLAGRQQELGERMRRERDRAIETVIERLERDSTAGREESEKAMQNRIKRIRDKYESEMKELEIIERDTVEKYNHMKGRLTEVEGENATLVAHLKQKEKAKEEMQKELSQLTAERERMRDVVRQEFADRIVATEEESRRGKQELAEARARGRHELERTRAEASEAVRAKEAEMEEVHKRVKQAIVKKEETLSQIRQQYQAAVRRADHLEGLLDQQRKQLLGIAK</sequence>
<feature type="compositionally biased region" description="Basic and acidic residues" evidence="2">
    <location>
        <begin position="326"/>
        <end position="338"/>
    </location>
</feature>
<evidence type="ECO:0000256" key="1">
    <source>
        <dbReference type="SAM" id="Coils"/>
    </source>
</evidence>
<keyword evidence="3" id="KW-1185">Reference proteome</keyword>
<evidence type="ECO:0000256" key="2">
    <source>
        <dbReference type="SAM" id="MobiDB-lite"/>
    </source>
</evidence>
<feature type="compositionally biased region" description="Polar residues" evidence="2">
    <location>
        <begin position="39"/>
        <end position="51"/>
    </location>
</feature>
<gene>
    <name evidence="4" type="primary">LOC106805326</name>
</gene>
<feature type="region of interest" description="Disordered" evidence="2">
    <location>
        <begin position="180"/>
        <end position="201"/>
    </location>
</feature>
<feature type="compositionally biased region" description="Basic and acidic residues" evidence="2">
    <location>
        <begin position="349"/>
        <end position="363"/>
    </location>
</feature>
<feature type="coiled-coil region" evidence="1">
    <location>
        <begin position="893"/>
        <end position="979"/>
    </location>
</feature>
<dbReference type="InterPro" id="IPR030465">
    <property type="entry name" value="CEP131"/>
</dbReference>
<dbReference type="Proteomes" id="UP000695022">
    <property type="component" value="Unplaced"/>
</dbReference>
<feature type="region of interest" description="Disordered" evidence="2">
    <location>
        <begin position="1167"/>
        <end position="1201"/>
    </location>
</feature>
<dbReference type="PANTHER" id="PTHR31540">
    <property type="entry name" value="CENTROSOMAL PROTEIN OF 131 KDA"/>
    <property type="match status" value="1"/>
</dbReference>
<feature type="region of interest" description="Disordered" evidence="2">
    <location>
        <begin position="651"/>
        <end position="670"/>
    </location>
</feature>
<proteinExistence type="predicted"/>
<dbReference type="GeneID" id="106805326"/>
<protein>
    <submittedName>
        <fullName evidence="4">Centrosomal protein of 290 kDa-like isoform X1</fullName>
    </submittedName>
</protein>
<feature type="region of interest" description="Disordered" evidence="2">
    <location>
        <begin position="22"/>
        <end position="68"/>
    </location>
</feature>
<feature type="region of interest" description="Disordered" evidence="2">
    <location>
        <begin position="273"/>
        <end position="363"/>
    </location>
</feature>
<dbReference type="PANTHER" id="PTHR31540:SF1">
    <property type="entry name" value="CENTROSOMAL PROTEIN OF 131 KDA"/>
    <property type="match status" value="1"/>
</dbReference>
<accession>A0ABM1DQZ1</accession>
<feature type="region of interest" description="Disordered" evidence="2">
    <location>
        <begin position="379"/>
        <end position="426"/>
    </location>
</feature>
<dbReference type="RefSeq" id="XP_014662362.1">
    <property type="nucleotide sequence ID" value="XM_014806876.1"/>
</dbReference>
<organism evidence="3 4">
    <name type="scientific">Priapulus caudatus</name>
    <name type="common">Priapulid worm</name>
    <dbReference type="NCBI Taxonomy" id="37621"/>
    <lineage>
        <taxon>Eukaryota</taxon>
        <taxon>Metazoa</taxon>
        <taxon>Ecdysozoa</taxon>
        <taxon>Scalidophora</taxon>
        <taxon>Priapulida</taxon>
        <taxon>Priapulimorpha</taxon>
        <taxon>Priapulimorphida</taxon>
        <taxon>Priapulidae</taxon>
        <taxon>Priapulus</taxon>
    </lineage>
</organism>
<feature type="region of interest" description="Disordered" evidence="2">
    <location>
        <begin position="83"/>
        <end position="142"/>
    </location>
</feature>
<feature type="compositionally biased region" description="Polar residues" evidence="2">
    <location>
        <begin position="180"/>
        <end position="197"/>
    </location>
</feature>
<reference evidence="4" key="1">
    <citation type="submission" date="2025-08" db="UniProtKB">
        <authorList>
            <consortium name="RefSeq"/>
        </authorList>
    </citation>
    <scope>IDENTIFICATION</scope>
</reference>